<reference evidence="2 3" key="1">
    <citation type="journal article" date="2018" name="Sci. Rep.">
        <title>Raphidocelis subcapitata (=Pseudokirchneriella subcapitata) provides an insight into genome evolution and environmental adaptations in the Sphaeropleales.</title>
        <authorList>
            <person name="Suzuki S."/>
            <person name="Yamaguchi H."/>
            <person name="Nakajima N."/>
            <person name="Kawachi M."/>
        </authorList>
    </citation>
    <scope>NUCLEOTIDE SEQUENCE [LARGE SCALE GENOMIC DNA]</scope>
    <source>
        <strain evidence="2 3">NIES-35</strain>
    </source>
</reference>
<feature type="region of interest" description="Disordered" evidence="1">
    <location>
        <begin position="618"/>
        <end position="637"/>
    </location>
</feature>
<accession>A0A2V0NR26</accession>
<proteinExistence type="predicted"/>
<organism evidence="2 3">
    <name type="scientific">Raphidocelis subcapitata</name>
    <dbReference type="NCBI Taxonomy" id="307507"/>
    <lineage>
        <taxon>Eukaryota</taxon>
        <taxon>Viridiplantae</taxon>
        <taxon>Chlorophyta</taxon>
        <taxon>core chlorophytes</taxon>
        <taxon>Chlorophyceae</taxon>
        <taxon>CS clade</taxon>
        <taxon>Sphaeropleales</taxon>
        <taxon>Selenastraceae</taxon>
        <taxon>Raphidocelis</taxon>
    </lineage>
</organism>
<feature type="region of interest" description="Disordered" evidence="1">
    <location>
        <begin position="100"/>
        <end position="123"/>
    </location>
</feature>
<evidence type="ECO:0000313" key="3">
    <source>
        <dbReference type="Proteomes" id="UP000247498"/>
    </source>
</evidence>
<feature type="region of interest" description="Disordered" evidence="1">
    <location>
        <begin position="49"/>
        <end position="76"/>
    </location>
</feature>
<sequence length="851" mass="83260">MLAAVAARHLAGRCAALLDARALLATLVESAEAGRPAWPLLDAPPAAAAAGRAAAGERHPALKRPPEARGRRAAERAAACRPPAVAAALRVSWEPAAAAANAPPAPAGADSCEGAGAGSTAAASPDADLRRALAALHEGATAGAASALASAAAAAAPAEQAQRLAAAARLVARCADRLAPADLAAAAVAAARLAAAGGAAAVEARAVLAAAEAHLPELTAPQLAALAAAWPPDGADGGAAAGSAAAAAGSGDAAASPSSSSSTSNSSGARILACLESALRRRQPPGSWDAAAAADLAAALSRHRTPRGSGAFLSLAMVTVDLAAQSRARAPAAAAAAAPDGAAGRGRLSREAEAQAGGRAAAAAASTRDGEAEADAEAGAAAEGPVLNGEQLLAVASAFAGSGHYNRAAFDVLCADALAALQAAGRRLAPGPAPDVGAGAAGAAEPARPGAGLTAQQLASFLGCCARARHFDPRLLSAAADALARCRHDVGLEALAEAAEALATLNVTDAALFARASQAAQHWLSAALASLPPPPPPRRRVEGGAPPPARAAPSGPASAAVALAWALGAAGSPQREEAFFSRLCRWLLVAAPRFPPRELARLHEVQWALADAAVAARGAASPAPGPPPSGRAGAAAGAAHGGGALLPLSLPPSMLNEARAAWLSAHSGPRGPRAAEFASEVYSSLRDLGLPASMNVPTSCGMHVLDLLVRVPSAAARAAPAASPAAPRRGARVLHGAPLTLSLDGPEAFAANAPAAPMGSTAARWRALQARGFQVVSLRWSDWARLRTPEAKRQLLWAAIVESARAGPAGVAAAAAAAPAPAGAEGEGDGGSGGARRAAARWWQRVLDGGG</sequence>
<gene>
    <name evidence="2" type="ORF">Rsub_00098</name>
</gene>
<feature type="region of interest" description="Disordered" evidence="1">
    <location>
        <begin position="336"/>
        <end position="379"/>
    </location>
</feature>
<dbReference type="InParanoid" id="A0A2V0NR26"/>
<evidence type="ECO:0000313" key="2">
    <source>
        <dbReference type="EMBL" id="GBF87387.1"/>
    </source>
</evidence>
<dbReference type="AlphaFoldDB" id="A0A2V0NR26"/>
<name>A0A2V0NR26_9CHLO</name>
<evidence type="ECO:0000256" key="1">
    <source>
        <dbReference type="SAM" id="MobiDB-lite"/>
    </source>
</evidence>
<comment type="caution">
    <text evidence="2">The sequence shown here is derived from an EMBL/GenBank/DDBJ whole genome shotgun (WGS) entry which is preliminary data.</text>
</comment>
<dbReference type="Proteomes" id="UP000247498">
    <property type="component" value="Unassembled WGS sequence"/>
</dbReference>
<feature type="compositionally biased region" description="Low complexity" evidence="1">
    <location>
        <begin position="336"/>
        <end position="346"/>
    </location>
</feature>
<feature type="compositionally biased region" description="Basic and acidic residues" evidence="1">
    <location>
        <begin position="55"/>
        <end position="75"/>
    </location>
</feature>
<dbReference type="EMBL" id="BDRX01000001">
    <property type="protein sequence ID" value="GBF87387.1"/>
    <property type="molecule type" value="Genomic_DNA"/>
</dbReference>
<protein>
    <submittedName>
        <fullName evidence="2">Uncharacterized protein</fullName>
    </submittedName>
</protein>
<keyword evidence="3" id="KW-1185">Reference proteome</keyword>
<dbReference type="OrthoDB" id="514462at2759"/>
<feature type="compositionally biased region" description="Low complexity" evidence="1">
    <location>
        <begin position="354"/>
        <end position="367"/>
    </location>
</feature>
<feature type="region of interest" description="Disordered" evidence="1">
    <location>
        <begin position="528"/>
        <end position="554"/>
    </location>
</feature>